<dbReference type="InterPro" id="IPR000241">
    <property type="entry name" value="RlmKL-like_Mtase"/>
</dbReference>
<dbReference type="InterPro" id="IPR029063">
    <property type="entry name" value="SAM-dependent_MTases_sf"/>
</dbReference>
<comment type="caution">
    <text evidence="2">The sequence shown here is derived from an EMBL/GenBank/DDBJ whole genome shotgun (WGS) entry which is preliminary data.</text>
</comment>
<dbReference type="Gene3D" id="3.40.50.150">
    <property type="entry name" value="Vaccinia Virus protein VP39"/>
    <property type="match status" value="1"/>
</dbReference>
<accession>A0ABP9GH75</accession>
<evidence type="ECO:0000313" key="2">
    <source>
        <dbReference type="EMBL" id="GAA4943616.1"/>
    </source>
</evidence>
<gene>
    <name evidence="2" type="ORF">GCM10023224_27990</name>
</gene>
<evidence type="ECO:0000313" key="3">
    <source>
        <dbReference type="Proteomes" id="UP001499993"/>
    </source>
</evidence>
<reference evidence="3" key="1">
    <citation type="journal article" date="2019" name="Int. J. Syst. Evol. Microbiol.">
        <title>The Global Catalogue of Microorganisms (GCM) 10K type strain sequencing project: providing services to taxonomists for standard genome sequencing and annotation.</title>
        <authorList>
            <consortium name="The Broad Institute Genomics Platform"/>
            <consortium name="The Broad Institute Genome Sequencing Center for Infectious Disease"/>
            <person name="Wu L."/>
            <person name="Ma J."/>
        </authorList>
    </citation>
    <scope>NUCLEOTIDE SEQUENCE [LARGE SCALE GENOMIC DNA]</scope>
    <source>
        <strain evidence="3">JCM 18123</strain>
    </source>
</reference>
<feature type="domain" description="Ribosomal RNA large subunit methyltransferase K/L-like methyltransferase" evidence="1">
    <location>
        <begin position="187"/>
        <end position="348"/>
    </location>
</feature>
<dbReference type="Pfam" id="PF01170">
    <property type="entry name" value="UPF0020"/>
    <property type="match status" value="1"/>
</dbReference>
<dbReference type="RefSeq" id="WP_345556920.1">
    <property type="nucleotide sequence ID" value="NZ_BAABIK010000014.1"/>
</dbReference>
<dbReference type="InterPro" id="IPR002052">
    <property type="entry name" value="DNA_methylase_N6_adenine_CS"/>
</dbReference>
<dbReference type="CDD" id="cd02440">
    <property type="entry name" value="AdoMet_MTases"/>
    <property type="match status" value="1"/>
</dbReference>
<sequence length="358" mass="38454">MPSARPGAAESLARALSLSASPRTLVRTVTGLEHLAARELAEAGHRVVGSSKRQLVVEPTAATAITDPPRLADDLFLVAAAVADPGRTRPGLASAAAEARSLLIPPSWARAAEGCAVTASFHGRRNYTRFDIEDAVGAALRERTGAAYHSRRAGTAPPADSVEWRVLLDGTTMWIGVRPFDAPLHRRSWRRETVVGSLHPPVAAAVARLARIKPGHRVADTFCGAGTLLLEGRELAPGAEYLGVHRDPRAIAAARANTPRPGAVRWRVGDARHFAESHARVDRIVTNPPWDVRLGIGDLAPYARRWRRALRPGGLVAAIVSRDQSAALAEDPRWHVLHVHEVSLAGRHPRIVVLQPAP</sequence>
<dbReference type="SUPFAM" id="SSF53335">
    <property type="entry name" value="S-adenosyl-L-methionine-dependent methyltransferases"/>
    <property type="match status" value="1"/>
</dbReference>
<dbReference type="PROSITE" id="PS00092">
    <property type="entry name" value="N6_MTASE"/>
    <property type="match status" value="1"/>
</dbReference>
<name>A0ABP9GH75_9ACTN</name>
<dbReference type="PANTHER" id="PTHR14911">
    <property type="entry name" value="THUMP DOMAIN-CONTAINING"/>
    <property type="match status" value="1"/>
</dbReference>
<dbReference type="EMBL" id="BAABIK010000014">
    <property type="protein sequence ID" value="GAA4943616.1"/>
    <property type="molecule type" value="Genomic_DNA"/>
</dbReference>
<dbReference type="PANTHER" id="PTHR14911:SF13">
    <property type="entry name" value="TRNA (GUANINE(6)-N2)-METHYLTRANSFERASE THUMP3"/>
    <property type="match status" value="1"/>
</dbReference>
<dbReference type="Proteomes" id="UP001499993">
    <property type="component" value="Unassembled WGS sequence"/>
</dbReference>
<organism evidence="2 3">
    <name type="scientific">Streptomonospora halophila</name>
    <dbReference type="NCBI Taxonomy" id="427369"/>
    <lineage>
        <taxon>Bacteria</taxon>
        <taxon>Bacillati</taxon>
        <taxon>Actinomycetota</taxon>
        <taxon>Actinomycetes</taxon>
        <taxon>Streptosporangiales</taxon>
        <taxon>Nocardiopsidaceae</taxon>
        <taxon>Streptomonospora</taxon>
    </lineage>
</organism>
<dbReference type="Gene3D" id="3.30.2130.30">
    <property type="match status" value="1"/>
</dbReference>
<evidence type="ECO:0000259" key="1">
    <source>
        <dbReference type="Pfam" id="PF01170"/>
    </source>
</evidence>
<protein>
    <recommendedName>
        <fullName evidence="1">Ribosomal RNA large subunit methyltransferase K/L-like methyltransferase domain-containing protein</fullName>
    </recommendedName>
</protein>
<proteinExistence type="predicted"/>
<keyword evidence="3" id="KW-1185">Reference proteome</keyword>